<protein>
    <submittedName>
        <fullName evidence="2">Polysaccharide pyruvyl transferase</fullName>
    </submittedName>
</protein>
<dbReference type="EMBL" id="LRRQ01000144">
    <property type="protein sequence ID" value="OAM88121.1"/>
    <property type="molecule type" value="Genomic_DNA"/>
</dbReference>
<dbReference type="GO" id="GO:0016740">
    <property type="term" value="F:transferase activity"/>
    <property type="evidence" value="ECO:0007669"/>
    <property type="project" value="UniProtKB-KW"/>
</dbReference>
<feature type="domain" description="Polysaccharide pyruvyl transferase" evidence="1">
    <location>
        <begin position="40"/>
        <end position="342"/>
    </location>
</feature>
<dbReference type="AlphaFoldDB" id="A0A178IER4"/>
<dbReference type="InterPro" id="IPR007345">
    <property type="entry name" value="Polysacch_pyruvyl_Trfase"/>
</dbReference>
<accession>A0A178IER4</accession>
<sequence>MTRRSFLLTSLFASLGVALRAAVRKQSPKIVLRSSWKTANIGDIAHTPGLLALLEKFLPEAEVILWPSNVGDGVEAMLRRRFPRLVITRDHAVIETGDFLLHGSGPYLVAHRDIDYWRSHVRKPYGVYGITMAPAGDPGMKIMKNNGLDEHTRELLDGASFVFLRDSVSLEVVRAAGIAAPVVDFGPDAAFASDVRNDDAADAFLREHRLQEGKYLCCIPNLRNAPYWQINPRYTFDPAKHRRNEEMKEHDHAPLRDAIVEVVRRTDLKVLVCPEDSTQMATGKELLVDPLPDDIKPRVVWRPTYWLTDEATSTYLRSAGLFGNEMHSPILCVGHGIPAIVCRFAEQTTKGYMWRDIGLGDWLFDLDNASDRARIAATVLAMARDPSAARAKARQARAFVQARQAMTMAALRSCLTLDAGPARK</sequence>
<organism evidence="2 3">
    <name type="scientific">Termitidicoccus mucosus</name>
    <dbReference type="NCBI Taxonomy" id="1184151"/>
    <lineage>
        <taxon>Bacteria</taxon>
        <taxon>Pseudomonadati</taxon>
        <taxon>Verrucomicrobiota</taxon>
        <taxon>Opitutia</taxon>
        <taxon>Opitutales</taxon>
        <taxon>Opitutaceae</taxon>
        <taxon>Termitidicoccus</taxon>
    </lineage>
</organism>
<evidence type="ECO:0000313" key="3">
    <source>
        <dbReference type="Proteomes" id="UP000078486"/>
    </source>
</evidence>
<proteinExistence type="predicted"/>
<name>A0A178IER4_9BACT</name>
<keyword evidence="2" id="KW-0808">Transferase</keyword>
<dbReference type="STRING" id="1184151.AW736_18780"/>
<reference evidence="2 3" key="1">
    <citation type="submission" date="2016-01" db="EMBL/GenBank/DDBJ databases">
        <title>High potential of lignocellulose degradation of a new Verrucomicrobia species.</title>
        <authorList>
            <person name="Wang Y."/>
            <person name="Shi Y."/>
            <person name="Qiu Z."/>
            <person name="Liu S."/>
            <person name="Yang H."/>
        </authorList>
    </citation>
    <scope>NUCLEOTIDE SEQUENCE [LARGE SCALE GENOMIC DNA]</scope>
    <source>
        <strain evidence="2 3">TSB47</strain>
    </source>
</reference>
<keyword evidence="3" id="KW-1185">Reference proteome</keyword>
<dbReference type="OrthoDB" id="5093983at2"/>
<comment type="caution">
    <text evidence="2">The sequence shown here is derived from an EMBL/GenBank/DDBJ whole genome shotgun (WGS) entry which is preliminary data.</text>
</comment>
<evidence type="ECO:0000313" key="2">
    <source>
        <dbReference type="EMBL" id="OAM88121.1"/>
    </source>
</evidence>
<dbReference type="Proteomes" id="UP000078486">
    <property type="component" value="Unassembled WGS sequence"/>
</dbReference>
<gene>
    <name evidence="2" type="ORF">AW736_18780</name>
</gene>
<dbReference type="Pfam" id="PF04230">
    <property type="entry name" value="PS_pyruv_trans"/>
    <property type="match status" value="1"/>
</dbReference>
<evidence type="ECO:0000259" key="1">
    <source>
        <dbReference type="Pfam" id="PF04230"/>
    </source>
</evidence>